<feature type="region of interest" description="Disordered" evidence="8">
    <location>
        <begin position="608"/>
        <end position="660"/>
    </location>
</feature>
<dbReference type="InterPro" id="IPR013087">
    <property type="entry name" value="Znf_C2H2_type"/>
</dbReference>
<feature type="domain" description="C2H2-type" evidence="9">
    <location>
        <begin position="830"/>
        <end position="858"/>
    </location>
</feature>
<name>A0A7R8V2F0_HERIL</name>
<keyword evidence="5" id="KW-0539">Nucleus</keyword>
<feature type="region of interest" description="Disordered" evidence="8">
    <location>
        <begin position="161"/>
        <end position="194"/>
    </location>
</feature>
<organism evidence="10 11">
    <name type="scientific">Hermetia illucens</name>
    <name type="common">Black soldier fly</name>
    <dbReference type="NCBI Taxonomy" id="343691"/>
    <lineage>
        <taxon>Eukaryota</taxon>
        <taxon>Metazoa</taxon>
        <taxon>Ecdysozoa</taxon>
        <taxon>Arthropoda</taxon>
        <taxon>Hexapoda</taxon>
        <taxon>Insecta</taxon>
        <taxon>Pterygota</taxon>
        <taxon>Neoptera</taxon>
        <taxon>Endopterygota</taxon>
        <taxon>Diptera</taxon>
        <taxon>Brachycera</taxon>
        <taxon>Stratiomyomorpha</taxon>
        <taxon>Stratiomyidae</taxon>
        <taxon>Hermetiinae</taxon>
        <taxon>Hermetia</taxon>
    </lineage>
</organism>
<evidence type="ECO:0000256" key="2">
    <source>
        <dbReference type="ARBA" id="ARBA00022737"/>
    </source>
</evidence>
<evidence type="ECO:0000256" key="8">
    <source>
        <dbReference type="SAM" id="MobiDB-lite"/>
    </source>
</evidence>
<feature type="domain" description="C2H2-type" evidence="9">
    <location>
        <begin position="230"/>
        <end position="257"/>
    </location>
</feature>
<dbReference type="PROSITE" id="PS50157">
    <property type="entry name" value="ZINC_FINGER_C2H2_2"/>
    <property type="match status" value="4"/>
</dbReference>
<dbReference type="OrthoDB" id="5982876at2759"/>
<dbReference type="SMART" id="SM00355">
    <property type="entry name" value="ZnF_C2H2"/>
    <property type="match status" value="4"/>
</dbReference>
<keyword evidence="4" id="KW-0862">Zinc</keyword>
<feature type="compositionally biased region" description="Polar residues" evidence="8">
    <location>
        <begin position="110"/>
        <end position="123"/>
    </location>
</feature>
<dbReference type="Gene3D" id="3.30.160.60">
    <property type="entry name" value="Classic Zinc Finger"/>
    <property type="match status" value="1"/>
</dbReference>
<dbReference type="SUPFAM" id="SSF57667">
    <property type="entry name" value="beta-beta-alpha zinc fingers"/>
    <property type="match status" value="1"/>
</dbReference>
<keyword evidence="3 7" id="KW-0863">Zinc-finger</keyword>
<dbReference type="InterPro" id="IPR050527">
    <property type="entry name" value="Snail/Krueppel_Znf"/>
</dbReference>
<protein>
    <recommendedName>
        <fullName evidence="9">C2H2-type domain-containing protein</fullName>
    </recommendedName>
</protein>
<dbReference type="PANTHER" id="PTHR24388:SF104">
    <property type="entry name" value="AT-RICH BINDING PROTEIN-RELATED"/>
    <property type="match status" value="1"/>
</dbReference>
<dbReference type="GO" id="GO:0008270">
    <property type="term" value="F:zinc ion binding"/>
    <property type="evidence" value="ECO:0007669"/>
    <property type="project" value="UniProtKB-KW"/>
</dbReference>
<evidence type="ECO:0000256" key="5">
    <source>
        <dbReference type="ARBA" id="ARBA00023242"/>
    </source>
</evidence>
<feature type="region of interest" description="Disordered" evidence="8">
    <location>
        <begin position="110"/>
        <end position="129"/>
    </location>
</feature>
<dbReference type="EMBL" id="LR899013">
    <property type="protein sequence ID" value="CAD7090937.1"/>
    <property type="molecule type" value="Genomic_DNA"/>
</dbReference>
<dbReference type="InterPro" id="IPR036236">
    <property type="entry name" value="Znf_C2H2_sf"/>
</dbReference>
<feature type="domain" description="C2H2-type" evidence="9">
    <location>
        <begin position="795"/>
        <end position="825"/>
    </location>
</feature>
<evidence type="ECO:0000256" key="3">
    <source>
        <dbReference type="ARBA" id="ARBA00022771"/>
    </source>
</evidence>
<evidence type="ECO:0000259" key="9">
    <source>
        <dbReference type="PROSITE" id="PS50157"/>
    </source>
</evidence>
<keyword evidence="1" id="KW-0479">Metal-binding</keyword>
<feature type="domain" description="C2H2-type" evidence="9">
    <location>
        <begin position="434"/>
        <end position="463"/>
    </location>
</feature>
<accession>A0A7R8V2F0</accession>
<dbReference type="Proteomes" id="UP000594454">
    <property type="component" value="Chromosome 5"/>
</dbReference>
<dbReference type="Pfam" id="PF00096">
    <property type="entry name" value="zf-C2H2"/>
    <property type="match status" value="1"/>
</dbReference>
<gene>
    <name evidence="10" type="ORF">HERILL_LOCUS13391</name>
</gene>
<keyword evidence="11" id="KW-1185">Reference proteome</keyword>
<feature type="compositionally biased region" description="Polar residues" evidence="8">
    <location>
        <begin position="167"/>
        <end position="192"/>
    </location>
</feature>
<proteinExistence type="inferred from homology"/>
<evidence type="ECO:0000256" key="7">
    <source>
        <dbReference type="PROSITE-ProRule" id="PRU00042"/>
    </source>
</evidence>
<dbReference type="GO" id="GO:0000981">
    <property type="term" value="F:DNA-binding transcription factor activity, RNA polymerase II-specific"/>
    <property type="evidence" value="ECO:0007669"/>
    <property type="project" value="TreeGrafter"/>
</dbReference>
<evidence type="ECO:0000313" key="11">
    <source>
        <dbReference type="Proteomes" id="UP000594454"/>
    </source>
</evidence>
<comment type="similarity">
    <text evidence="6">Belongs to the snail C2H2-type zinc-finger protein family.</text>
</comment>
<reference evidence="10 11" key="1">
    <citation type="submission" date="2020-11" db="EMBL/GenBank/DDBJ databases">
        <authorList>
            <person name="Wallbank WR R."/>
            <person name="Pardo Diaz C."/>
            <person name="Kozak K."/>
            <person name="Martin S."/>
            <person name="Jiggins C."/>
            <person name="Moest M."/>
            <person name="Warren A I."/>
            <person name="Generalovic N T."/>
            <person name="Byers J.R.P. K."/>
            <person name="Montejo-Kovacevich G."/>
            <person name="Yen C E."/>
        </authorList>
    </citation>
    <scope>NUCLEOTIDE SEQUENCE [LARGE SCALE GENOMIC DNA]</scope>
</reference>
<evidence type="ECO:0000256" key="1">
    <source>
        <dbReference type="ARBA" id="ARBA00022723"/>
    </source>
</evidence>
<dbReference type="InParanoid" id="A0A7R8V2F0"/>
<dbReference type="PROSITE" id="PS00028">
    <property type="entry name" value="ZINC_FINGER_C2H2_1"/>
    <property type="match status" value="4"/>
</dbReference>
<dbReference type="AlphaFoldDB" id="A0A7R8V2F0"/>
<sequence length="940" mass="104750">MSHSLRIDTPALVYLKSPCTNPGWSLAKPSARTVFRSQTMTTDNDTNFGPVVTTPSSFGMVFPHDKDMPALNCDDLFPNPPRQIDEVSQDIPDIVTADIIDLNFTNGSLLQDKTDSSNDTQLPINKDNDGICHYDLPDIPKEAEKPEAVEIEKEANYYLTEEKDSNENSSPVTAEVQNNEEPCTDGAQTPSRLQLPLPVVSPALSISSYYSSAESVSSATSTSKKKKRKRHCVTCDLHFPHKADLLEHLKVHISQPSIQVQALPDDDSLLQEFRERQKTMETIDTEDEEQYTVVPEAKGSQNFQVVPMNRLTEKREPPPSRKPTERILTAQEIKSSPPLSSAPNVNGGPLDAMVALAEMQRTMKPQPTDDNLLENKYFECPTLDGLDQFAEEINNEAAEDLLKKLLEGGSQQMPQENDWSSNTNEFISIDRLANMCTVCNANFPDALRLHEHKRITGHNFQHPMHPPPLPPHISNMDMANPYRMRPPFQPHLAPSIPNAPRMQQGCGPPMNMRPTFQGYPPPQQQQRFLPAPPFGQVPPARRPPPLYRVPTPQNARPINMAPFAEMNPEMYIPSSNGNMMNGHFQPNQPHMERPPVFLKARLQRPIQRPKTPGMHERSPSATPSPPVGLSQQTVVRPKFLGPMSNQIPRPPLKKIKTEPGTDDCEIVSTQPRADGLPVIQSVQGGASVTQPFNNDNSKDPILLNDQITLSLKNKEQNKNPKEVANILANRGIIVTHKPKPHSAAPSRETSPKTVTQEAVQKLQLNNSVSIISKKRQHEAAMEDLQRQRTEEVPFISCPVADCGEQFLTQESLNRHTQRGHKLVKMGMKAFKCKLCPAMFSTQEGLVDHQRKNHRILKTSADELGIPIIDLRNDETKRKLAQLGIVNYIPLNPKSTNGCFGFPIVSVQGAGNPNICNMMGMGVNSLLSLGPIKQIPMRKMD</sequence>
<dbReference type="PANTHER" id="PTHR24388">
    <property type="entry name" value="ZINC FINGER PROTEIN"/>
    <property type="match status" value="1"/>
</dbReference>
<evidence type="ECO:0000256" key="4">
    <source>
        <dbReference type="ARBA" id="ARBA00022833"/>
    </source>
</evidence>
<evidence type="ECO:0000256" key="6">
    <source>
        <dbReference type="ARBA" id="ARBA00037948"/>
    </source>
</evidence>
<evidence type="ECO:0000313" key="10">
    <source>
        <dbReference type="EMBL" id="CAD7090937.1"/>
    </source>
</evidence>
<dbReference type="GO" id="GO:0000978">
    <property type="term" value="F:RNA polymerase II cis-regulatory region sequence-specific DNA binding"/>
    <property type="evidence" value="ECO:0007669"/>
    <property type="project" value="TreeGrafter"/>
</dbReference>
<keyword evidence="2" id="KW-0677">Repeat</keyword>